<protein>
    <submittedName>
        <fullName evidence="1">Uncharacterized protein</fullName>
    </submittedName>
</protein>
<evidence type="ECO:0000313" key="2">
    <source>
        <dbReference type="Proteomes" id="UP000688947"/>
    </source>
</evidence>
<name>A0A8T1TL95_9STRA</name>
<dbReference type="AlphaFoldDB" id="A0A8T1TL95"/>
<dbReference type="Proteomes" id="UP000688947">
    <property type="component" value="Unassembled WGS sequence"/>
</dbReference>
<sequence>MKSRGLLNWQEHQFAESSEKHYKTLSPAAIITFKRSQKSVCFSSFQRYPSFVNRILGCKDIDDLSVRAPE</sequence>
<gene>
    <name evidence="1" type="ORF">JG687_00019594</name>
</gene>
<comment type="caution">
    <text evidence="1">The sequence shown here is derived from an EMBL/GenBank/DDBJ whole genome shotgun (WGS) entry which is preliminary data.</text>
</comment>
<accession>A0A8T1TL95</accession>
<evidence type="ECO:0000313" key="1">
    <source>
        <dbReference type="EMBL" id="KAG6941525.1"/>
    </source>
</evidence>
<reference evidence="1" key="1">
    <citation type="submission" date="2021-01" db="EMBL/GenBank/DDBJ databases">
        <title>Phytophthora aleatoria, a newly-described species from Pinus radiata is distinct from Phytophthora cactorum isolates based on comparative genomics.</title>
        <authorList>
            <person name="Mcdougal R."/>
            <person name="Panda P."/>
            <person name="Williams N."/>
            <person name="Studholme D.J."/>
        </authorList>
    </citation>
    <scope>NUCLEOTIDE SEQUENCE</scope>
    <source>
        <strain evidence="1">NZFS 3830</strain>
    </source>
</reference>
<organism evidence="1 2">
    <name type="scientific">Phytophthora cactorum</name>
    <dbReference type="NCBI Taxonomy" id="29920"/>
    <lineage>
        <taxon>Eukaryota</taxon>
        <taxon>Sar</taxon>
        <taxon>Stramenopiles</taxon>
        <taxon>Oomycota</taxon>
        <taxon>Peronosporomycetes</taxon>
        <taxon>Peronosporales</taxon>
        <taxon>Peronosporaceae</taxon>
        <taxon>Phytophthora</taxon>
    </lineage>
</organism>
<dbReference type="EMBL" id="JAENGZ010003486">
    <property type="protein sequence ID" value="KAG6941525.1"/>
    <property type="molecule type" value="Genomic_DNA"/>
</dbReference>
<proteinExistence type="predicted"/>